<evidence type="ECO:0000313" key="3">
    <source>
        <dbReference type="Proteomes" id="UP000295122"/>
    </source>
</evidence>
<gene>
    <name evidence="2" type="ORF">EV668_1694</name>
</gene>
<evidence type="ECO:0000313" key="2">
    <source>
        <dbReference type="EMBL" id="TDR94407.1"/>
    </source>
</evidence>
<dbReference type="Proteomes" id="UP000295122">
    <property type="component" value="Unassembled WGS sequence"/>
</dbReference>
<keyword evidence="3" id="KW-1185">Reference proteome</keyword>
<comment type="caution">
    <text evidence="2">The sequence shown here is derived from an EMBL/GenBank/DDBJ whole genome shotgun (WGS) entry which is preliminary data.</text>
</comment>
<accession>A0A4R7CC87</accession>
<protein>
    <recommendedName>
        <fullName evidence="4">DUF551 domain-containing protein</fullName>
    </recommendedName>
</protein>
<organism evidence="2 3">
    <name type="scientific">Enterovirga rhinocerotis</name>
    <dbReference type="NCBI Taxonomy" id="1339210"/>
    <lineage>
        <taxon>Bacteria</taxon>
        <taxon>Pseudomonadati</taxon>
        <taxon>Pseudomonadota</taxon>
        <taxon>Alphaproteobacteria</taxon>
        <taxon>Hyphomicrobiales</taxon>
        <taxon>Methylobacteriaceae</taxon>
        <taxon>Enterovirga</taxon>
    </lineage>
</organism>
<dbReference type="OrthoDB" id="7510885at2"/>
<name>A0A4R7CC87_9HYPH</name>
<proteinExistence type="predicted"/>
<evidence type="ECO:0000256" key="1">
    <source>
        <dbReference type="SAM" id="MobiDB-lite"/>
    </source>
</evidence>
<evidence type="ECO:0008006" key="4">
    <source>
        <dbReference type="Google" id="ProtNLM"/>
    </source>
</evidence>
<dbReference type="EMBL" id="SNZR01000011">
    <property type="protein sequence ID" value="TDR94407.1"/>
    <property type="molecule type" value="Genomic_DNA"/>
</dbReference>
<dbReference type="RefSeq" id="WP_133769304.1">
    <property type="nucleotide sequence ID" value="NZ_SNZR01000011.1"/>
</dbReference>
<feature type="region of interest" description="Disordered" evidence="1">
    <location>
        <begin position="57"/>
        <end position="80"/>
    </location>
</feature>
<dbReference type="AlphaFoldDB" id="A0A4R7CC87"/>
<sequence>MQDNAWQPIETAPKDLDILVHTPPWGSIIARFSEEFGQWLSRMQMPASIQAADELPTHWQPLPDAPVGSEAKPLARPAAI</sequence>
<reference evidence="2 3" key="1">
    <citation type="submission" date="2019-03" db="EMBL/GenBank/DDBJ databases">
        <title>Genomic Encyclopedia of Type Strains, Phase IV (KMG-IV): sequencing the most valuable type-strain genomes for metagenomic binning, comparative biology and taxonomic classification.</title>
        <authorList>
            <person name="Goeker M."/>
        </authorList>
    </citation>
    <scope>NUCLEOTIDE SEQUENCE [LARGE SCALE GENOMIC DNA]</scope>
    <source>
        <strain evidence="2 3">DSM 25903</strain>
    </source>
</reference>